<dbReference type="Proteomes" id="UP000410984">
    <property type="component" value="Unassembled WGS sequence"/>
</dbReference>
<organism evidence="1 2">
    <name type="scientific">Methylobacterium symbioticum</name>
    <dbReference type="NCBI Taxonomy" id="2584084"/>
    <lineage>
        <taxon>Bacteria</taxon>
        <taxon>Pseudomonadati</taxon>
        <taxon>Pseudomonadota</taxon>
        <taxon>Alphaproteobacteria</taxon>
        <taxon>Hyphomicrobiales</taxon>
        <taxon>Methylobacteriaceae</taxon>
        <taxon>Methylobacterium</taxon>
    </lineage>
</organism>
<evidence type="ECO:0000313" key="2">
    <source>
        <dbReference type="Proteomes" id="UP000410984"/>
    </source>
</evidence>
<sequence length="35" mass="3589">MGSSMVIAAEEVAGHGDVPLMASARRVLGVLYEDG</sequence>
<keyword evidence="2" id="KW-1185">Reference proteome</keyword>
<proteinExistence type="predicted"/>
<protein>
    <submittedName>
        <fullName evidence="1">Uncharacterized protein</fullName>
    </submittedName>
</protein>
<gene>
    <name evidence="1" type="ORF">MET9862_01845</name>
</gene>
<reference evidence="1 2" key="1">
    <citation type="submission" date="2019-06" db="EMBL/GenBank/DDBJ databases">
        <authorList>
            <person name="Rodrigo-Torres L."/>
            <person name="Arahal R. D."/>
            <person name="Lucena T."/>
        </authorList>
    </citation>
    <scope>NUCLEOTIDE SEQUENCE [LARGE SCALE GENOMIC DNA]</scope>
    <source>
        <strain evidence="1 2">SB0023/3</strain>
    </source>
</reference>
<evidence type="ECO:0000313" key="1">
    <source>
        <dbReference type="EMBL" id="VUD71267.1"/>
    </source>
</evidence>
<accession>A0A509EAM3</accession>
<name>A0A509EAM3_9HYPH</name>
<dbReference type="EMBL" id="CABFPH010000019">
    <property type="protein sequence ID" value="VUD71267.1"/>
    <property type="molecule type" value="Genomic_DNA"/>
</dbReference>
<dbReference type="AlphaFoldDB" id="A0A509EAM3"/>